<protein>
    <recommendedName>
        <fullName evidence="4">DUF3618 domain-containing protein</fullName>
    </recommendedName>
</protein>
<gene>
    <name evidence="2" type="ORF">ACFPZN_10170</name>
</gene>
<name>A0ABW0ZX36_9ACTN</name>
<dbReference type="EMBL" id="JBHSON010000011">
    <property type="protein sequence ID" value="MFC5745973.1"/>
    <property type="molecule type" value="Genomic_DNA"/>
</dbReference>
<evidence type="ECO:0008006" key="4">
    <source>
        <dbReference type="Google" id="ProtNLM"/>
    </source>
</evidence>
<evidence type="ECO:0000313" key="3">
    <source>
        <dbReference type="Proteomes" id="UP001596074"/>
    </source>
</evidence>
<keyword evidence="3" id="KW-1185">Reference proteome</keyword>
<evidence type="ECO:0000256" key="1">
    <source>
        <dbReference type="SAM" id="Phobius"/>
    </source>
</evidence>
<evidence type="ECO:0000313" key="2">
    <source>
        <dbReference type="EMBL" id="MFC5745973.1"/>
    </source>
</evidence>
<feature type="transmembrane region" description="Helical" evidence="1">
    <location>
        <begin position="99"/>
        <end position="118"/>
    </location>
</feature>
<sequence>MTTEHGGDRGIVIGGSARVSGQIASGDSVTQNQQVNTTVGTEAAVALDRVEQLLDQYGERLPEGARARRDLEDVRRELAETDPDEERIAGAMERLGRRVAGVAVLAEAVGAALGALGFR</sequence>
<comment type="caution">
    <text evidence="2">The sequence shown here is derived from an EMBL/GenBank/DDBJ whole genome shotgun (WGS) entry which is preliminary data.</text>
</comment>
<organism evidence="2 3">
    <name type="scientific">Actinomadura rugatobispora</name>
    <dbReference type="NCBI Taxonomy" id="1994"/>
    <lineage>
        <taxon>Bacteria</taxon>
        <taxon>Bacillati</taxon>
        <taxon>Actinomycetota</taxon>
        <taxon>Actinomycetes</taxon>
        <taxon>Streptosporangiales</taxon>
        <taxon>Thermomonosporaceae</taxon>
        <taxon>Actinomadura</taxon>
    </lineage>
</organism>
<keyword evidence="1" id="KW-0472">Membrane</keyword>
<dbReference type="Proteomes" id="UP001596074">
    <property type="component" value="Unassembled WGS sequence"/>
</dbReference>
<accession>A0ABW0ZX36</accession>
<keyword evidence="1" id="KW-0812">Transmembrane</keyword>
<proteinExistence type="predicted"/>
<dbReference type="RefSeq" id="WP_378281593.1">
    <property type="nucleotide sequence ID" value="NZ_JBHSON010000011.1"/>
</dbReference>
<keyword evidence="1" id="KW-1133">Transmembrane helix</keyword>
<reference evidence="3" key="1">
    <citation type="journal article" date="2019" name="Int. J. Syst. Evol. Microbiol.">
        <title>The Global Catalogue of Microorganisms (GCM) 10K type strain sequencing project: providing services to taxonomists for standard genome sequencing and annotation.</title>
        <authorList>
            <consortium name="The Broad Institute Genomics Platform"/>
            <consortium name="The Broad Institute Genome Sequencing Center for Infectious Disease"/>
            <person name="Wu L."/>
            <person name="Ma J."/>
        </authorList>
    </citation>
    <scope>NUCLEOTIDE SEQUENCE [LARGE SCALE GENOMIC DNA]</scope>
    <source>
        <strain evidence="3">KCTC 42087</strain>
    </source>
</reference>